<reference evidence="2 3" key="1">
    <citation type="journal article" date="2009" name="Stand. Genomic Sci.">
        <title>Complete genome sequence of Stackebrandtia nassauensis type strain (LLR-40K-21).</title>
        <authorList>
            <person name="Munk C."/>
            <person name="Lapidus A."/>
            <person name="Copeland A."/>
            <person name="Jando M."/>
            <person name="Mayilraj S."/>
            <person name="Glavina Del Rio T."/>
            <person name="Nolan M."/>
            <person name="Chen F."/>
            <person name="Lucas S."/>
            <person name="Tice H."/>
            <person name="Cheng J.F."/>
            <person name="Han C."/>
            <person name="Detter J.C."/>
            <person name="Bruce D."/>
            <person name="Goodwin L."/>
            <person name="Chain P."/>
            <person name="Pitluck S."/>
            <person name="Goker M."/>
            <person name="Ovchinikova G."/>
            <person name="Pati A."/>
            <person name="Ivanova N."/>
            <person name="Mavromatis K."/>
            <person name="Chen A."/>
            <person name="Palaniappan K."/>
            <person name="Land M."/>
            <person name="Hauser L."/>
            <person name="Chang Y.J."/>
            <person name="Jeffries C.D."/>
            <person name="Bristow J."/>
            <person name="Eisen J.A."/>
            <person name="Markowitz V."/>
            <person name="Hugenholtz P."/>
            <person name="Kyrpides N.C."/>
            <person name="Klenk H.P."/>
        </authorList>
    </citation>
    <scope>NUCLEOTIDE SEQUENCE [LARGE SCALE GENOMIC DNA]</scope>
    <source>
        <strain evidence="3">DSM 44728 / CIP 108903 / NRRL B-16338 / NBRC 102104 / LLR-40K-21</strain>
    </source>
</reference>
<feature type="domain" description="DUF5753" evidence="1">
    <location>
        <begin position="109"/>
        <end position="256"/>
    </location>
</feature>
<accession>D3Q886</accession>
<protein>
    <recommendedName>
        <fullName evidence="1">DUF5753 domain-containing protein</fullName>
    </recommendedName>
</protein>
<dbReference type="KEGG" id="sna:Snas_2784"/>
<gene>
    <name evidence="2" type="ordered locus">Snas_2784</name>
</gene>
<organism evidence="2 3">
    <name type="scientific">Stackebrandtia nassauensis (strain DSM 44728 / CIP 108903 / NRRL B-16338 / NBRC 102104 / LLR-40K-21)</name>
    <dbReference type="NCBI Taxonomy" id="446470"/>
    <lineage>
        <taxon>Bacteria</taxon>
        <taxon>Bacillati</taxon>
        <taxon>Actinomycetota</taxon>
        <taxon>Actinomycetes</taxon>
        <taxon>Glycomycetales</taxon>
        <taxon>Glycomycetaceae</taxon>
        <taxon>Stackebrandtia</taxon>
    </lineage>
</organism>
<dbReference type="Pfam" id="PF19054">
    <property type="entry name" value="DUF5753"/>
    <property type="match status" value="1"/>
</dbReference>
<sequence length="282" mass="32075">MSSDANPASTAAVELGLQLKAERNRERPGKPKGYSKREIPRNICSDRTLLDIEEGRKRVVKRGFVRDICAFYKTDRVLIEHLVKLADATYMDDWTDAYAGVIDKDGWLYLQREERASRAVFHDSTAIPSLIQPRSYVEVILRTTKVSYDDAEAEWDQTIRFREARRSRWLKSRRSIVCLIGEAAFAVDLGAQANDELRQHVLELSTLPFADIRVIPFAAGRYDLMGWEVNVLEFGEGEEPFIRVASPRGAGFVSAHSHRGKFFRGGVGHARDLSVPVREFFK</sequence>
<evidence type="ECO:0000259" key="1">
    <source>
        <dbReference type="Pfam" id="PF19054"/>
    </source>
</evidence>
<dbReference type="RefSeq" id="WP_013018031.1">
    <property type="nucleotide sequence ID" value="NC_013947.1"/>
</dbReference>
<dbReference type="InterPro" id="IPR043917">
    <property type="entry name" value="DUF5753"/>
</dbReference>
<dbReference type="Proteomes" id="UP000000844">
    <property type="component" value="Chromosome"/>
</dbReference>
<dbReference type="EMBL" id="CP001778">
    <property type="protein sequence ID" value="ADD42460.1"/>
    <property type="molecule type" value="Genomic_DNA"/>
</dbReference>
<dbReference type="HOGENOM" id="CLU_1194307_0_0_11"/>
<dbReference type="STRING" id="446470.Snas_2784"/>
<dbReference type="AlphaFoldDB" id="D3Q886"/>
<dbReference type="Pfam" id="PF13560">
    <property type="entry name" value="HTH_31"/>
    <property type="match status" value="1"/>
</dbReference>
<evidence type="ECO:0000313" key="3">
    <source>
        <dbReference type="Proteomes" id="UP000000844"/>
    </source>
</evidence>
<name>D3Q886_STANL</name>
<proteinExistence type="predicted"/>
<dbReference type="eggNOG" id="COG1396">
    <property type="taxonomic scope" value="Bacteria"/>
</dbReference>
<evidence type="ECO:0000313" key="2">
    <source>
        <dbReference type="EMBL" id="ADD42460.1"/>
    </source>
</evidence>
<keyword evidence="3" id="KW-1185">Reference proteome</keyword>